<keyword evidence="3" id="KW-0274">FAD</keyword>
<dbReference type="AlphaFoldDB" id="A0AAN7UU30"/>
<name>A0AAN7UU30_9PEZI</name>
<evidence type="ECO:0000313" key="7">
    <source>
        <dbReference type="Proteomes" id="UP001305414"/>
    </source>
</evidence>
<keyword evidence="7" id="KW-1185">Reference proteome</keyword>
<keyword evidence="2" id="KW-0285">Flavoprotein</keyword>
<comment type="similarity">
    <text evidence="1">Belongs to the oxygen-dependent FAD-linked oxidoreductase family.</text>
</comment>
<dbReference type="Pfam" id="PF01565">
    <property type="entry name" value="FAD_binding_4"/>
    <property type="match status" value="1"/>
</dbReference>
<evidence type="ECO:0000256" key="4">
    <source>
        <dbReference type="ARBA" id="ARBA00023002"/>
    </source>
</evidence>
<dbReference type="PROSITE" id="PS51387">
    <property type="entry name" value="FAD_PCMH"/>
    <property type="match status" value="1"/>
</dbReference>
<dbReference type="InterPro" id="IPR006094">
    <property type="entry name" value="Oxid_FAD_bind_N"/>
</dbReference>
<organism evidence="6 7">
    <name type="scientific">Xylaria bambusicola</name>
    <dbReference type="NCBI Taxonomy" id="326684"/>
    <lineage>
        <taxon>Eukaryota</taxon>
        <taxon>Fungi</taxon>
        <taxon>Dikarya</taxon>
        <taxon>Ascomycota</taxon>
        <taxon>Pezizomycotina</taxon>
        <taxon>Sordariomycetes</taxon>
        <taxon>Xylariomycetidae</taxon>
        <taxon>Xylariales</taxon>
        <taxon>Xylariaceae</taxon>
        <taxon>Xylaria</taxon>
    </lineage>
</organism>
<dbReference type="InterPro" id="IPR050416">
    <property type="entry name" value="FAD-linked_Oxidoreductase"/>
</dbReference>
<dbReference type="GO" id="GO:0071949">
    <property type="term" value="F:FAD binding"/>
    <property type="evidence" value="ECO:0007669"/>
    <property type="project" value="InterPro"/>
</dbReference>
<evidence type="ECO:0000313" key="6">
    <source>
        <dbReference type="EMBL" id="KAK5633168.1"/>
    </source>
</evidence>
<feature type="domain" description="FAD-binding PCMH-type" evidence="5">
    <location>
        <begin position="37"/>
        <end position="224"/>
    </location>
</feature>
<comment type="caution">
    <text evidence="6">The sequence shown here is derived from an EMBL/GenBank/DDBJ whole genome shotgun (WGS) entry which is preliminary data.</text>
</comment>
<dbReference type="SUPFAM" id="SSF56176">
    <property type="entry name" value="FAD-binding/transporter-associated domain-like"/>
    <property type="match status" value="1"/>
</dbReference>
<dbReference type="PANTHER" id="PTHR42973">
    <property type="entry name" value="BINDING OXIDOREDUCTASE, PUTATIVE (AFU_ORTHOLOGUE AFUA_1G17690)-RELATED"/>
    <property type="match status" value="1"/>
</dbReference>
<protein>
    <recommendedName>
        <fullName evidence="5">FAD-binding PCMH-type domain-containing protein</fullName>
    </recommendedName>
</protein>
<evidence type="ECO:0000256" key="1">
    <source>
        <dbReference type="ARBA" id="ARBA00005466"/>
    </source>
</evidence>
<proteinExistence type="inferred from homology"/>
<reference evidence="6 7" key="1">
    <citation type="submission" date="2023-10" db="EMBL/GenBank/DDBJ databases">
        <title>Draft genome sequence of Xylaria bambusicola isolate GMP-LS, the root and basal stem rot pathogen of sugarcane in Indonesia.</title>
        <authorList>
            <person name="Selvaraj P."/>
            <person name="Muralishankar V."/>
            <person name="Muruganantham S."/>
            <person name="Sp S."/>
            <person name="Haryani S."/>
            <person name="Lau K.J.X."/>
            <person name="Naqvi N.I."/>
        </authorList>
    </citation>
    <scope>NUCLEOTIDE SEQUENCE [LARGE SCALE GENOMIC DNA]</scope>
    <source>
        <strain evidence="6">GMP-LS</strain>
    </source>
</reference>
<accession>A0AAN7UU30</accession>
<evidence type="ECO:0000256" key="2">
    <source>
        <dbReference type="ARBA" id="ARBA00022630"/>
    </source>
</evidence>
<keyword evidence="4" id="KW-0560">Oxidoreductase</keyword>
<dbReference type="EMBL" id="JAWHQM010000030">
    <property type="protein sequence ID" value="KAK5633168.1"/>
    <property type="molecule type" value="Genomic_DNA"/>
</dbReference>
<dbReference type="Gene3D" id="3.30.465.10">
    <property type="match status" value="1"/>
</dbReference>
<dbReference type="InterPro" id="IPR016169">
    <property type="entry name" value="FAD-bd_PCMH_sub2"/>
</dbReference>
<dbReference type="Proteomes" id="UP001305414">
    <property type="component" value="Unassembled WGS sequence"/>
</dbReference>
<sequence length="479" mass="51058">MCECLALTSSLGHAKVAYPGNPAYEASLASYFSAQQETIRPACVILPKNVADVSGAIKNLAGDEAEERYRSAGGNGSLAGDTFAVRSGGHSSWAGASNIDNGVTIDLSRLSSGDVDVDGNTVRVSPAATWHAVYEKLDPIGRSVAGGRVASVGVGGLTLSGGISFLSPEHGWTCDTVLNFKVVLSDGTVVDANSRENTDLFFALPGEGNNFGIVTRIDLKTFEQSLLWSASLLSNTSVHDANINEFVRLSIAKDYDENASFLLSLAYIGSIGDSFIANTLQYTKAVENLLTLPTVQASTGLKSMATLSLEAEAMVPKGSRSFYRTHTLVSTEDVLQAVYAARSGAVNVVRNISGISWVLSFDPIPPASYARHADSNALGLTGRDGATLLVVLLDARWKNKTDDKVVSFTAKALFDKIKKVAQSLGAYNLFIYLNYTEPDRNPIGTYGEESVRRLNTVCRRVDAAEVFTKQVEGCKIPSV</sequence>
<dbReference type="InterPro" id="IPR036318">
    <property type="entry name" value="FAD-bd_PCMH-like_sf"/>
</dbReference>
<evidence type="ECO:0000256" key="3">
    <source>
        <dbReference type="ARBA" id="ARBA00022827"/>
    </source>
</evidence>
<dbReference type="PANTHER" id="PTHR42973:SF22">
    <property type="entry name" value="FAD-BINDING PCMH-TYPE DOMAIN-CONTAINING PROTEIN-RELATED"/>
    <property type="match status" value="1"/>
</dbReference>
<dbReference type="InterPro" id="IPR016166">
    <property type="entry name" value="FAD-bd_PCMH"/>
</dbReference>
<evidence type="ECO:0000259" key="5">
    <source>
        <dbReference type="PROSITE" id="PS51387"/>
    </source>
</evidence>
<gene>
    <name evidence="6" type="ORF">RRF57_008882</name>
</gene>
<dbReference type="GO" id="GO:0016491">
    <property type="term" value="F:oxidoreductase activity"/>
    <property type="evidence" value="ECO:0007669"/>
    <property type="project" value="UniProtKB-KW"/>
</dbReference>